<dbReference type="CDD" id="cd00995">
    <property type="entry name" value="PBP2_NikA_DppA_OppA_like"/>
    <property type="match status" value="1"/>
</dbReference>
<dbReference type="EMBL" id="JABJXA010000018">
    <property type="protein sequence ID" value="MBB1258187.1"/>
    <property type="molecule type" value="Genomic_DNA"/>
</dbReference>
<evidence type="ECO:0000259" key="2">
    <source>
        <dbReference type="Pfam" id="PF00496"/>
    </source>
</evidence>
<dbReference type="RefSeq" id="WP_143647127.1">
    <property type="nucleotide sequence ID" value="NZ_JABJXA010000018.1"/>
</dbReference>
<dbReference type="SUPFAM" id="SSF53850">
    <property type="entry name" value="Periplasmic binding protein-like II"/>
    <property type="match status" value="1"/>
</dbReference>
<comment type="caution">
    <text evidence="4">The sequence shown here is derived from an EMBL/GenBank/DDBJ whole genome shotgun (WGS) entry which is preliminary data.</text>
</comment>
<dbReference type="GO" id="GO:0043190">
    <property type="term" value="C:ATP-binding cassette (ABC) transporter complex"/>
    <property type="evidence" value="ECO:0007669"/>
    <property type="project" value="InterPro"/>
</dbReference>
<organism evidence="4 5">
    <name type="scientific">Streptomyces alkaliterrae</name>
    <dbReference type="NCBI Taxonomy" id="2213162"/>
    <lineage>
        <taxon>Bacteria</taxon>
        <taxon>Bacillati</taxon>
        <taxon>Actinomycetota</taxon>
        <taxon>Actinomycetes</taxon>
        <taxon>Kitasatosporales</taxon>
        <taxon>Streptomycetaceae</taxon>
        <taxon>Streptomyces</taxon>
    </lineage>
</organism>
<evidence type="ECO:0000313" key="3">
    <source>
        <dbReference type="EMBL" id="MBB1258187.1"/>
    </source>
</evidence>
<accession>A0A5P0YPY4</accession>
<dbReference type="Pfam" id="PF00496">
    <property type="entry name" value="SBP_bac_5"/>
    <property type="match status" value="1"/>
</dbReference>
<dbReference type="PANTHER" id="PTHR30290:SF83">
    <property type="entry name" value="ABC TRANSPORTER SUBSTRATE-BINDING PROTEIN"/>
    <property type="match status" value="1"/>
</dbReference>
<evidence type="ECO:0000313" key="6">
    <source>
        <dbReference type="Proteomes" id="UP000517765"/>
    </source>
</evidence>
<dbReference type="AlphaFoldDB" id="A0A5P0YPY4"/>
<keyword evidence="1" id="KW-0732">Signal</keyword>
<dbReference type="EMBL" id="VJYK02000050">
    <property type="protein sequence ID" value="MQS01657.1"/>
    <property type="molecule type" value="Genomic_DNA"/>
</dbReference>
<dbReference type="InterPro" id="IPR030678">
    <property type="entry name" value="Peptide/Ni-bd"/>
</dbReference>
<protein>
    <submittedName>
        <fullName evidence="4">ABC transporter substrate-binding protein</fullName>
    </submittedName>
</protein>
<dbReference type="GO" id="GO:1904680">
    <property type="term" value="F:peptide transmembrane transporter activity"/>
    <property type="evidence" value="ECO:0007669"/>
    <property type="project" value="TreeGrafter"/>
</dbReference>
<dbReference type="InterPro" id="IPR039424">
    <property type="entry name" value="SBP_5"/>
</dbReference>
<sequence length="545" mass="60496">MRGAKSAKWVASAIVVALAATACGGNDSSNDGGKGEVDPNGVFRLTNSEPQGNLQPANSRDTASGQVIKGLFSQLVDYKKDGSAELVYVNAESVETEDNRTWTVKLKKGWKFHDGEEVTSKSFVDAWNWAANIDNNQQNSYWFADIKGYEDVHPSKGKPKAKEMSGLKVVDDHTFTIELTEPVTYFNYKLAYSAWSPLPSKFYDDPKAYGDKPVGNGPYKFVSWERKKKITLERYDEYQGPDKAENGGVELVVYNTLEAQYQAVASEKADVITQIPPRDLPKYRQDFGDRAIDAPMAGVQSIVPVFYGDQWKLGDEKNAKLRQGLSMAIDRKTITDKVLNGSRVPATGFVGPNVLGFQEGVLGEVAEYNPEKAKKTIEDAGGVPGNKVHIQYNADGGHKEWVEAVCNNIRQNTGVECIPDAKVDFQTDLNTRDAKKVKSMYRGGWVLDYPVNVNFMRELYETGADSNTGFFSSKKVDELFKKGDSAADLDGTVKAYQDAEKELVKEMPAIPLWYYSTQAAHSKKVNNVEFDLANFLLMHKVKVVK</sequence>
<dbReference type="Gene3D" id="3.40.190.10">
    <property type="entry name" value="Periplasmic binding protein-like II"/>
    <property type="match status" value="1"/>
</dbReference>
<dbReference type="PANTHER" id="PTHR30290">
    <property type="entry name" value="PERIPLASMIC BINDING COMPONENT OF ABC TRANSPORTER"/>
    <property type="match status" value="1"/>
</dbReference>
<dbReference type="OrthoDB" id="9046151at2"/>
<evidence type="ECO:0000313" key="4">
    <source>
        <dbReference type="EMBL" id="MQS01657.1"/>
    </source>
</evidence>
<reference evidence="3" key="3">
    <citation type="journal article" name="Syst. Appl. Microbiol.">
        <title>Streptomyces alkaliterrae sp. nov., isolated from an alkaline soil, and emended descriptions of Streptomyces alkaliphilus, Streptomyces calidiresistens and Streptomyces durbertensis.</title>
        <authorList>
            <person name="Swiecimska M."/>
            <person name="Golinska P."/>
            <person name="Nouioui I."/>
            <person name="Wypij M."/>
            <person name="Rai M."/>
            <person name="Sangal V."/>
            <person name="Goodfellow M."/>
        </authorList>
    </citation>
    <scope>NUCLEOTIDE SEQUENCE</scope>
    <source>
        <strain evidence="3">OF8</strain>
    </source>
</reference>
<dbReference type="GO" id="GO:0042597">
    <property type="term" value="C:periplasmic space"/>
    <property type="evidence" value="ECO:0007669"/>
    <property type="project" value="UniProtKB-ARBA"/>
</dbReference>
<dbReference type="Proteomes" id="UP000517765">
    <property type="component" value="Unassembled WGS sequence"/>
</dbReference>
<feature type="domain" description="Solute-binding protein family 5" evidence="2">
    <location>
        <begin position="90"/>
        <end position="465"/>
    </location>
</feature>
<evidence type="ECO:0000313" key="5">
    <source>
        <dbReference type="Proteomes" id="UP000320857"/>
    </source>
</evidence>
<gene>
    <name evidence="4" type="ORF">FNX44_007160</name>
    <name evidence="3" type="ORF">H3147_05010</name>
</gene>
<keyword evidence="5" id="KW-1185">Reference proteome</keyword>
<name>A0A5P0YPY4_9ACTN</name>
<reference evidence="6" key="2">
    <citation type="submission" date="2020-05" db="EMBL/GenBank/DDBJ databases">
        <title>Classification of alakaliphilic streptomycetes isolated from an alkaline soil next to Lonar Crater, India and a proposal for the recognition of Streptomyces alkaliterrae sp. nov.</title>
        <authorList>
            <person name="Golinska P."/>
        </authorList>
    </citation>
    <scope>NUCLEOTIDE SEQUENCE [LARGE SCALE GENOMIC DNA]</scope>
    <source>
        <strain evidence="6">OF8</strain>
    </source>
</reference>
<reference evidence="4 5" key="1">
    <citation type="submission" date="2019-10" db="EMBL/GenBank/DDBJ databases">
        <title>Streptomyces sp. nov., a novel actinobacterium isolated from alkaline environment.</title>
        <authorList>
            <person name="Golinska P."/>
        </authorList>
    </citation>
    <scope>NUCLEOTIDE SEQUENCE [LARGE SCALE GENOMIC DNA]</scope>
    <source>
        <strain evidence="4 5">OF1</strain>
    </source>
</reference>
<evidence type="ECO:0000256" key="1">
    <source>
        <dbReference type="SAM" id="SignalP"/>
    </source>
</evidence>
<dbReference type="Gene3D" id="3.10.105.10">
    <property type="entry name" value="Dipeptide-binding Protein, Domain 3"/>
    <property type="match status" value="1"/>
</dbReference>
<dbReference type="Proteomes" id="UP000320857">
    <property type="component" value="Unassembled WGS sequence"/>
</dbReference>
<dbReference type="PIRSF" id="PIRSF002741">
    <property type="entry name" value="MppA"/>
    <property type="match status" value="1"/>
</dbReference>
<feature type="signal peptide" evidence="1">
    <location>
        <begin position="1"/>
        <end position="22"/>
    </location>
</feature>
<dbReference type="Gene3D" id="3.90.76.10">
    <property type="entry name" value="Dipeptide-binding Protein, Domain 1"/>
    <property type="match status" value="1"/>
</dbReference>
<proteinExistence type="predicted"/>
<dbReference type="PROSITE" id="PS51257">
    <property type="entry name" value="PROKAR_LIPOPROTEIN"/>
    <property type="match status" value="1"/>
</dbReference>
<feature type="chain" id="PRO_5038243423" evidence="1">
    <location>
        <begin position="23"/>
        <end position="545"/>
    </location>
</feature>
<dbReference type="InterPro" id="IPR000914">
    <property type="entry name" value="SBP_5_dom"/>
</dbReference>
<dbReference type="GO" id="GO:0015833">
    <property type="term" value="P:peptide transport"/>
    <property type="evidence" value="ECO:0007669"/>
    <property type="project" value="TreeGrafter"/>
</dbReference>